<organism evidence="2 3">
    <name type="scientific">[Actinobacillus] rossii</name>
    <dbReference type="NCBI Taxonomy" id="123820"/>
    <lineage>
        <taxon>Bacteria</taxon>
        <taxon>Pseudomonadati</taxon>
        <taxon>Pseudomonadota</taxon>
        <taxon>Gammaproteobacteria</taxon>
        <taxon>Pasteurellales</taxon>
        <taxon>Pasteurellaceae</taxon>
    </lineage>
</organism>
<feature type="signal peptide" evidence="1">
    <location>
        <begin position="1"/>
        <end position="18"/>
    </location>
</feature>
<reference evidence="2 3" key="1">
    <citation type="submission" date="2018-06" db="EMBL/GenBank/DDBJ databases">
        <authorList>
            <consortium name="Pathogen Informatics"/>
            <person name="Doyle S."/>
        </authorList>
    </citation>
    <scope>NUCLEOTIDE SEQUENCE [LARGE SCALE GENOMIC DNA]</scope>
    <source>
        <strain evidence="2 3">NCTC10801</strain>
    </source>
</reference>
<evidence type="ECO:0000313" key="3">
    <source>
        <dbReference type="Proteomes" id="UP000254649"/>
    </source>
</evidence>
<name>A0A380TNS1_9PAST</name>
<dbReference type="OrthoDB" id="5682197at2"/>
<feature type="chain" id="PRO_5016896278" description="Lipoprotein" evidence="1">
    <location>
        <begin position="19"/>
        <end position="176"/>
    </location>
</feature>
<dbReference type="EMBL" id="UFRQ01000003">
    <property type="protein sequence ID" value="SUT87934.1"/>
    <property type="molecule type" value="Genomic_DNA"/>
</dbReference>
<proteinExistence type="predicted"/>
<evidence type="ECO:0008006" key="4">
    <source>
        <dbReference type="Google" id="ProtNLM"/>
    </source>
</evidence>
<accession>A0A380TNS1</accession>
<evidence type="ECO:0000313" key="2">
    <source>
        <dbReference type="EMBL" id="SUT87934.1"/>
    </source>
</evidence>
<dbReference type="PROSITE" id="PS51257">
    <property type="entry name" value="PROKAR_LIPOPROTEIN"/>
    <property type="match status" value="1"/>
</dbReference>
<protein>
    <recommendedName>
        <fullName evidence="4">Lipoprotein</fullName>
    </recommendedName>
</protein>
<keyword evidence="3" id="KW-1185">Reference proteome</keyword>
<evidence type="ECO:0000256" key="1">
    <source>
        <dbReference type="SAM" id="SignalP"/>
    </source>
</evidence>
<dbReference type="Proteomes" id="UP000254649">
    <property type="component" value="Unassembled WGS sequence"/>
</dbReference>
<sequence length="176" mass="19590">MKKVFIATTLALSLTSCAEITDGLRDISQGTFVKNRMPNPFKQGSSFYDSLVNLSQGKITESTAKMETSDYMVFKSLNSQTLIQANEVTYDYDQVELLTTELKRHNIAVKKSNAGKKCESPTSNKNNYLSQTHEFIFNGKKMYILTSGSMCGSCLHNPVVITRSSPCKVLDSISFK</sequence>
<keyword evidence="1" id="KW-0732">Signal</keyword>
<dbReference type="AlphaFoldDB" id="A0A380TNS1"/>
<gene>
    <name evidence="2" type="ORF">NCTC10801_00276</name>
</gene>